<dbReference type="InterPro" id="IPR000674">
    <property type="entry name" value="Ald_Oxase/Xan_DH_a/b"/>
</dbReference>
<dbReference type="InterPro" id="IPR008274">
    <property type="entry name" value="AldOxase/xan_DH_MoCoBD1"/>
</dbReference>
<evidence type="ECO:0000313" key="5">
    <source>
        <dbReference type="Proteomes" id="UP000321685"/>
    </source>
</evidence>
<feature type="domain" description="Aldehyde oxidase/xanthine dehydrogenase a/b hammerhead" evidence="3">
    <location>
        <begin position="20"/>
        <end position="135"/>
    </location>
</feature>
<gene>
    <name evidence="4" type="ORF">PSU4_26230</name>
</gene>
<reference evidence="4 5" key="1">
    <citation type="submission" date="2019-07" db="EMBL/GenBank/DDBJ databases">
        <title>Whole genome shotgun sequence of Pseudonocardia sulfidoxydans NBRC 16205.</title>
        <authorList>
            <person name="Hosoyama A."/>
            <person name="Uohara A."/>
            <person name="Ohji S."/>
            <person name="Ichikawa N."/>
        </authorList>
    </citation>
    <scope>NUCLEOTIDE SEQUENCE [LARGE SCALE GENOMIC DNA]</scope>
    <source>
        <strain evidence="4 5">NBRC 16205</strain>
    </source>
</reference>
<dbReference type="NCBIfam" id="NF040766">
    <property type="entry name" value="CODH_aero_grp5"/>
    <property type="match status" value="1"/>
</dbReference>
<evidence type="ECO:0000313" key="4">
    <source>
        <dbReference type="EMBL" id="GEL23669.1"/>
    </source>
</evidence>
<protein>
    <submittedName>
        <fullName evidence="4">Aldehyde dehydrogenase</fullName>
    </submittedName>
</protein>
<organism evidence="4 5">
    <name type="scientific">Pseudonocardia sulfidoxydans NBRC 16205</name>
    <dbReference type="NCBI Taxonomy" id="1223511"/>
    <lineage>
        <taxon>Bacteria</taxon>
        <taxon>Bacillati</taxon>
        <taxon>Actinomycetota</taxon>
        <taxon>Actinomycetes</taxon>
        <taxon>Pseudonocardiales</taxon>
        <taxon>Pseudonocardiaceae</taxon>
        <taxon>Pseudonocardia</taxon>
    </lineage>
</organism>
<dbReference type="GO" id="GO:0005506">
    <property type="term" value="F:iron ion binding"/>
    <property type="evidence" value="ECO:0007669"/>
    <property type="project" value="InterPro"/>
</dbReference>
<dbReference type="Pfam" id="PF02738">
    <property type="entry name" value="MoCoBD_1"/>
    <property type="match status" value="1"/>
</dbReference>
<dbReference type="AlphaFoldDB" id="A0A511DFV8"/>
<dbReference type="PANTHER" id="PTHR11908">
    <property type="entry name" value="XANTHINE DEHYDROGENASE"/>
    <property type="match status" value="1"/>
</dbReference>
<dbReference type="Pfam" id="PF20256">
    <property type="entry name" value="MoCoBD_2"/>
    <property type="match status" value="1"/>
</dbReference>
<dbReference type="Gene3D" id="3.30.365.10">
    <property type="entry name" value="Aldehyde oxidase/xanthine dehydrogenase, molybdopterin binding domain"/>
    <property type="match status" value="4"/>
</dbReference>
<dbReference type="InterPro" id="IPR016208">
    <property type="entry name" value="Ald_Oxase/xanthine_DH-like"/>
</dbReference>
<dbReference type="InterPro" id="IPR046867">
    <property type="entry name" value="AldOxase/xan_DH_MoCoBD2"/>
</dbReference>
<evidence type="ECO:0000256" key="1">
    <source>
        <dbReference type="ARBA" id="ARBA00022505"/>
    </source>
</evidence>
<dbReference type="PANTHER" id="PTHR11908:SF132">
    <property type="entry name" value="ALDEHYDE OXIDASE 1-RELATED"/>
    <property type="match status" value="1"/>
</dbReference>
<proteinExistence type="predicted"/>
<dbReference type="GO" id="GO:0016491">
    <property type="term" value="F:oxidoreductase activity"/>
    <property type="evidence" value="ECO:0007669"/>
    <property type="project" value="UniProtKB-KW"/>
</dbReference>
<dbReference type="InterPro" id="IPR036856">
    <property type="entry name" value="Ald_Oxase/Xan_DH_a/b_sf"/>
</dbReference>
<dbReference type="SUPFAM" id="SSF54665">
    <property type="entry name" value="CO dehydrogenase molybdoprotein N-domain-like"/>
    <property type="match status" value="1"/>
</dbReference>
<dbReference type="RefSeq" id="WP_147107199.1">
    <property type="nucleotide sequence ID" value="NZ_BJVJ01000022.1"/>
</dbReference>
<dbReference type="InterPro" id="IPR037165">
    <property type="entry name" value="AldOxase/xan_DH_Mopterin-bd_sf"/>
</dbReference>
<dbReference type="SUPFAM" id="SSF56003">
    <property type="entry name" value="Molybdenum cofactor-binding domain"/>
    <property type="match status" value="1"/>
</dbReference>
<dbReference type="SMART" id="SM01008">
    <property type="entry name" value="Ald_Xan_dh_C"/>
    <property type="match status" value="1"/>
</dbReference>
<dbReference type="Proteomes" id="UP000321685">
    <property type="component" value="Unassembled WGS sequence"/>
</dbReference>
<dbReference type="Pfam" id="PF01315">
    <property type="entry name" value="Ald_Xan_dh_C"/>
    <property type="match status" value="1"/>
</dbReference>
<dbReference type="Gene3D" id="3.90.1170.50">
    <property type="entry name" value="Aldehyde oxidase/xanthine dehydrogenase, a/b hammerhead"/>
    <property type="match status" value="1"/>
</dbReference>
<name>A0A511DFV8_9PSEU</name>
<comment type="caution">
    <text evidence="4">The sequence shown here is derived from an EMBL/GenBank/DDBJ whole genome shotgun (WGS) entry which is preliminary data.</text>
</comment>
<dbReference type="OrthoDB" id="135295at2"/>
<dbReference type="EMBL" id="BJVJ01000022">
    <property type="protein sequence ID" value="GEL23669.1"/>
    <property type="molecule type" value="Genomic_DNA"/>
</dbReference>
<sequence length="800" mass="86041">MSTRQFGARVQRNEDARLITGRGRFVDDLPLDGVLHGAFARSAVARGRITHLDTTAARALPGVHRVYTHADLGELDVTMPLLIPHPCIGHPRTQYPLAHEDVYHVGQAIAFVVADDRYIAEDAARLIEIDYDILPVEVDPAKAALDGAPLVHEDVPNNIAAHLVQVSGDPDAAFAAADHVTRIQVRVDRSTAAPMECLSTAARWDAVSGELTVWDGTQAPIGLRGALSSLFDLDEDKVRVVAPDVGGGFGPKIVFPYSNEILVPFAAKDLRRPVKWVEDRSENFVHMTHERTQIHDIELAATSDGVVLGLRDTFLHDTGSFIPYGIAVAQVASTQIAGPYRIPAIHVTFDCVYTPTVPVTPYRGCGRPQANFAIERAMDQLAAELGIDRFEIRRRNFIAPDEFPYTRPDLVFADGLPVTLDSGRYDDALAALEKALDLDAIRAEQEQARAEGRLLGLGLSFYVEGTGLGPYEGAKIRLHPITGKAYVNTGLTAQGQGHETAWAQIVADQIGVRPEDVIVVEGDTGVFDWGVATFASRAAVVSGNAVHVAAVSARARIAQAAANMLEADPDDIELENGRAFVRGTSSRGVTLAEVATMSNPLRYAFNKAAQTATQFAPTARSTGKPLPDGERPGIEVSEYYSPPHATWAYGVHAALVEVDPVTCDIDVKRYVCVHDCGNMINPMIVEGQVAGGVAQGMGGAFYEKLEYDENGVLRNASFMDFLVPYATEVPHIEMIHMETPSPLNPLGIKGVGEAGTIPVGQVIASAVEDALSPLGAPPVRQVPLSPSAIHDLLREARVSA</sequence>
<keyword evidence="5" id="KW-1185">Reference proteome</keyword>
<accession>A0A511DFV8</accession>
<evidence type="ECO:0000256" key="2">
    <source>
        <dbReference type="ARBA" id="ARBA00023002"/>
    </source>
</evidence>
<keyword evidence="2" id="KW-0560">Oxidoreductase</keyword>
<evidence type="ECO:0000259" key="3">
    <source>
        <dbReference type="SMART" id="SM01008"/>
    </source>
</evidence>
<keyword evidence="1" id="KW-0500">Molybdenum</keyword>